<dbReference type="SUPFAM" id="SSF53254">
    <property type="entry name" value="Phosphoglycerate mutase-like"/>
    <property type="match status" value="1"/>
</dbReference>
<evidence type="ECO:0000313" key="3">
    <source>
        <dbReference type="Proteomes" id="UP000321769"/>
    </source>
</evidence>
<feature type="binding site" evidence="1">
    <location>
        <position position="64"/>
    </location>
    <ligand>
        <name>substrate</name>
    </ligand>
</feature>
<dbReference type="InterPro" id="IPR050275">
    <property type="entry name" value="PGM_Phosphatase"/>
</dbReference>
<dbReference type="CDD" id="cd07067">
    <property type="entry name" value="HP_PGM_like"/>
    <property type="match status" value="1"/>
</dbReference>
<comment type="caution">
    <text evidence="2">The sequence shown here is derived from an EMBL/GenBank/DDBJ whole genome shotgun (WGS) entry which is preliminary data.</text>
</comment>
<evidence type="ECO:0000256" key="1">
    <source>
        <dbReference type="PIRSR" id="PIRSR613078-2"/>
    </source>
</evidence>
<evidence type="ECO:0000313" key="2">
    <source>
        <dbReference type="EMBL" id="GEO89276.1"/>
    </source>
</evidence>
<dbReference type="InterPro" id="IPR013078">
    <property type="entry name" value="His_Pase_superF_clade-1"/>
</dbReference>
<dbReference type="PANTHER" id="PTHR48100">
    <property type="entry name" value="BROAD-SPECIFICITY PHOSPHATASE YOR283W-RELATED"/>
    <property type="match status" value="1"/>
</dbReference>
<dbReference type="EMBL" id="BJZQ01000006">
    <property type="protein sequence ID" value="GEO89276.1"/>
    <property type="molecule type" value="Genomic_DNA"/>
</dbReference>
<dbReference type="SMART" id="SM00855">
    <property type="entry name" value="PGAM"/>
    <property type="match status" value="1"/>
</dbReference>
<dbReference type="GO" id="GO:0070297">
    <property type="term" value="P:regulation of phosphorelay signal transduction system"/>
    <property type="evidence" value="ECO:0007669"/>
    <property type="project" value="TreeGrafter"/>
</dbReference>
<dbReference type="PANTHER" id="PTHR48100:SF15">
    <property type="entry name" value="SEDOHEPTULOSE 1,7-BISPHOSPHATASE"/>
    <property type="match status" value="1"/>
</dbReference>
<name>A0A512HV01_9ACTN</name>
<dbReference type="Pfam" id="PF00300">
    <property type="entry name" value="His_Phos_1"/>
    <property type="match status" value="1"/>
</dbReference>
<gene>
    <name evidence="2" type="primary">gpm_2</name>
    <name evidence="2" type="ORF">AFL01nite_16030</name>
</gene>
<keyword evidence="3" id="KW-1185">Reference proteome</keyword>
<dbReference type="GO" id="GO:0101006">
    <property type="term" value="F:protein histidine phosphatase activity"/>
    <property type="evidence" value="ECO:0007669"/>
    <property type="project" value="TreeGrafter"/>
</dbReference>
<protein>
    <submittedName>
        <fullName evidence="2">Phosphoglycerate mutase</fullName>
    </submittedName>
</protein>
<dbReference type="AlphaFoldDB" id="A0A512HV01"/>
<dbReference type="OrthoDB" id="4697614at2"/>
<dbReference type="RefSeq" id="WP_146827154.1">
    <property type="nucleotide sequence ID" value="NZ_BAAAYQ010000005.1"/>
</dbReference>
<dbReference type="Gene3D" id="3.40.50.1240">
    <property type="entry name" value="Phosphoglycerate mutase-like"/>
    <property type="match status" value="1"/>
</dbReference>
<organism evidence="2 3">
    <name type="scientific">Aeromicrobium flavum</name>
    <dbReference type="NCBI Taxonomy" id="416568"/>
    <lineage>
        <taxon>Bacteria</taxon>
        <taxon>Bacillati</taxon>
        <taxon>Actinomycetota</taxon>
        <taxon>Actinomycetes</taxon>
        <taxon>Propionibacteriales</taxon>
        <taxon>Nocardioidaceae</taxon>
        <taxon>Aeromicrobium</taxon>
    </lineage>
</organism>
<sequence>MNDSEPDTELWLVRHGETEWSRSWRHTSVTDLDLTDTGRAQARSLRPLLSGVGFDHVWSSPRKRALDTAELAGFTPQVDEDLVEWDYGEYEGITTATIRETVPGWTVWSHPSPGGETSAQVGQRLDRVAQRARDAGGRTLVFAHGHSLRVLAARWLGLDVADGRVFLLDTGTYSVLGDDRGQPVVIRWNVRQEAEEDRA</sequence>
<proteinExistence type="predicted"/>
<reference evidence="2 3" key="1">
    <citation type="submission" date="2019-07" db="EMBL/GenBank/DDBJ databases">
        <title>Whole genome shotgun sequence of Aeromicrobium flavum NBRC 107625.</title>
        <authorList>
            <person name="Hosoyama A."/>
            <person name="Uohara A."/>
            <person name="Ohji S."/>
            <person name="Ichikawa N."/>
        </authorList>
    </citation>
    <scope>NUCLEOTIDE SEQUENCE [LARGE SCALE GENOMIC DNA]</scope>
    <source>
        <strain evidence="2 3">NBRC 107625</strain>
    </source>
</reference>
<dbReference type="Proteomes" id="UP000321769">
    <property type="component" value="Unassembled WGS sequence"/>
</dbReference>
<dbReference type="InterPro" id="IPR029033">
    <property type="entry name" value="His_PPase_superfam"/>
</dbReference>
<accession>A0A512HV01</accession>